<organism evidence="1 2">
    <name type="scientific">Arachis hypogaea</name>
    <name type="common">Peanut</name>
    <dbReference type="NCBI Taxonomy" id="3818"/>
    <lineage>
        <taxon>Eukaryota</taxon>
        <taxon>Viridiplantae</taxon>
        <taxon>Streptophyta</taxon>
        <taxon>Embryophyta</taxon>
        <taxon>Tracheophyta</taxon>
        <taxon>Spermatophyta</taxon>
        <taxon>Magnoliopsida</taxon>
        <taxon>eudicotyledons</taxon>
        <taxon>Gunneridae</taxon>
        <taxon>Pentapetalae</taxon>
        <taxon>rosids</taxon>
        <taxon>fabids</taxon>
        <taxon>Fabales</taxon>
        <taxon>Fabaceae</taxon>
        <taxon>Papilionoideae</taxon>
        <taxon>50 kb inversion clade</taxon>
        <taxon>dalbergioids sensu lato</taxon>
        <taxon>Dalbergieae</taxon>
        <taxon>Pterocarpus clade</taxon>
        <taxon>Arachis</taxon>
    </lineage>
</organism>
<reference evidence="1 2" key="1">
    <citation type="submission" date="2019-01" db="EMBL/GenBank/DDBJ databases">
        <title>Sequencing of cultivated peanut Arachis hypogaea provides insights into genome evolution and oil improvement.</title>
        <authorList>
            <person name="Chen X."/>
        </authorList>
    </citation>
    <scope>NUCLEOTIDE SEQUENCE [LARGE SCALE GENOMIC DNA]</scope>
    <source>
        <strain evidence="2">cv. Fuhuasheng</strain>
        <tissue evidence="1">Leaves</tissue>
    </source>
</reference>
<name>A0A444WXB0_ARAHY</name>
<evidence type="ECO:0008006" key="3">
    <source>
        <dbReference type="Google" id="ProtNLM"/>
    </source>
</evidence>
<evidence type="ECO:0000313" key="1">
    <source>
        <dbReference type="EMBL" id="RYQ82106.1"/>
    </source>
</evidence>
<comment type="caution">
    <text evidence="1">The sequence shown here is derived from an EMBL/GenBank/DDBJ whole genome shotgun (WGS) entry which is preliminary data.</text>
</comment>
<keyword evidence="2" id="KW-1185">Reference proteome</keyword>
<proteinExistence type="predicted"/>
<dbReference type="SUPFAM" id="SSF54001">
    <property type="entry name" value="Cysteine proteinases"/>
    <property type="match status" value="1"/>
</dbReference>
<dbReference type="EMBL" id="SDMP01000020">
    <property type="protein sequence ID" value="RYQ82106.1"/>
    <property type="molecule type" value="Genomic_DNA"/>
</dbReference>
<dbReference type="Gene3D" id="3.40.395.10">
    <property type="entry name" value="Adenoviral Proteinase, Chain A"/>
    <property type="match status" value="1"/>
</dbReference>
<dbReference type="AlphaFoldDB" id="A0A444WXB0"/>
<dbReference type="InterPro" id="IPR038765">
    <property type="entry name" value="Papain-like_cys_pep_sf"/>
</dbReference>
<accession>A0A444WXB0</accession>
<dbReference type="Proteomes" id="UP000289738">
    <property type="component" value="Chromosome B10"/>
</dbReference>
<evidence type="ECO:0000313" key="2">
    <source>
        <dbReference type="Proteomes" id="UP000289738"/>
    </source>
</evidence>
<protein>
    <recommendedName>
        <fullName evidence="3">Ubiquitin-like protease family profile domain-containing protein</fullName>
    </recommendedName>
</protein>
<gene>
    <name evidence="1" type="ORF">Ahy_B10g100694</name>
</gene>
<sequence>MLTQEGRPAFEKGKSHETPILIEELEELVEQIANTWVKISLNFAEDKSPPLKKHPADQIFEKFETLVRRMESSADMKEKFYLWATHVKTYRDEGTNDWEPICILNAQQLMQLSKIYFASLKVSTYIEAENMAIGNHDGGEFLQPKTKKPFNIEDYKMFIPFLDLKKLASHPYIFVPICYAEHWWLWVADVRKKKFCILNPYHKTCPSKPRMKLNKFVVICDPLGVFRGYVISRMRVYAGETPLKKDDHEIEPPYINIAGQKTQYKSYRHTSTLSEVDHFRVDYASRILFHEMNQDRDIAIKESEAIRLSKPSTVLLSPYCQIDSDDIDSD</sequence>